<evidence type="ECO:0000256" key="1">
    <source>
        <dbReference type="ARBA" id="ARBA00022729"/>
    </source>
</evidence>
<keyword evidence="4" id="KW-1185">Reference proteome</keyword>
<dbReference type="Proteomes" id="UP000270673">
    <property type="component" value="Chromosome"/>
</dbReference>
<organism evidence="3 4">
    <name type="scientific">Butyricimonas faecalis</name>
    <dbReference type="NCBI Taxonomy" id="2093856"/>
    <lineage>
        <taxon>Bacteria</taxon>
        <taxon>Pseudomonadati</taxon>
        <taxon>Bacteroidota</taxon>
        <taxon>Bacteroidia</taxon>
        <taxon>Bacteroidales</taxon>
        <taxon>Odoribacteraceae</taxon>
        <taxon>Butyricimonas</taxon>
    </lineage>
</organism>
<keyword evidence="1" id="KW-0732">Signal</keyword>
<dbReference type="KEGG" id="buy:D8S85_17310"/>
<dbReference type="Gene3D" id="2.40.160.20">
    <property type="match status" value="1"/>
</dbReference>
<sequence>MRKLLIISLILFGLSPLVKGQMLNLNYQMSVPLGKMNNYAGKMSFRGMDLEYHYFLNEKFSVGGMIGWNTFYKDKGKVTGDFLFKGSKDIHTITGYQYRYINTVPIMVMGRYWLTDQNTMFRPYLGLGLGTSWTELKTDLGQFTAKDARWQFAFAPEIGTIIPVNDQFAFNIGAKYTYGTKSGRVDAMQNFTISIGIVFMGN</sequence>
<dbReference type="SUPFAM" id="SSF56925">
    <property type="entry name" value="OMPA-like"/>
    <property type="match status" value="1"/>
</dbReference>
<dbReference type="InterPro" id="IPR011250">
    <property type="entry name" value="OMP/PagP_B-barrel"/>
</dbReference>
<dbReference type="OrthoDB" id="1094316at2"/>
<dbReference type="AlphaFoldDB" id="A0A3S9VX78"/>
<evidence type="ECO:0000313" key="3">
    <source>
        <dbReference type="EMBL" id="AZS31135.1"/>
    </source>
</evidence>
<evidence type="ECO:0000259" key="2">
    <source>
        <dbReference type="Pfam" id="PF13505"/>
    </source>
</evidence>
<proteinExistence type="predicted"/>
<evidence type="ECO:0000313" key="4">
    <source>
        <dbReference type="Proteomes" id="UP000270673"/>
    </source>
</evidence>
<accession>A0A3S9VX78</accession>
<dbReference type="EMBL" id="CP032819">
    <property type="protein sequence ID" value="AZS31135.1"/>
    <property type="molecule type" value="Genomic_DNA"/>
</dbReference>
<gene>
    <name evidence="3" type="ORF">D8S85_17310</name>
</gene>
<dbReference type="Pfam" id="PF13505">
    <property type="entry name" value="OMP_b-brl"/>
    <property type="match status" value="1"/>
</dbReference>
<reference evidence="3 4" key="1">
    <citation type="submission" date="2018-10" db="EMBL/GenBank/DDBJ databases">
        <title>Butyricimonas faecalis sp. nov., isolated from human faeces and emended description of the genus Butyricimonas.</title>
        <authorList>
            <person name="Le Roy T."/>
            <person name="Van der Smissen P."/>
            <person name="Paquot A."/>
            <person name="Delzenne N."/>
            <person name="Muccioli G."/>
            <person name="Collet J.-F."/>
            <person name="Cani P.D."/>
        </authorList>
    </citation>
    <scope>NUCLEOTIDE SEQUENCE [LARGE SCALE GENOMIC DNA]</scope>
    <source>
        <strain evidence="3 4">H184</strain>
    </source>
</reference>
<dbReference type="InterPro" id="IPR027385">
    <property type="entry name" value="Beta-barrel_OMP"/>
</dbReference>
<feature type="domain" description="Outer membrane protein beta-barrel" evidence="2">
    <location>
        <begin position="37"/>
        <end position="199"/>
    </location>
</feature>
<name>A0A3S9VX78_9BACT</name>
<dbReference type="RefSeq" id="WP_106481532.1">
    <property type="nucleotide sequence ID" value="NZ_CP032819.1"/>
</dbReference>
<protein>
    <recommendedName>
        <fullName evidence="2">Outer membrane protein beta-barrel domain-containing protein</fullName>
    </recommendedName>
</protein>